<sequence>MESRGRAGLQPAGGGGGGWVLVEARLQGGAPWGFTVQGGLEHREPLIISKVEEGGKADSLEQPLLVGDEIIIINEVELSGYRQEAIALIKGSFMTLDLTVRRELDPGYVEEFTSPDSVAALLLPSPPPALCFQSPSLSPPPQRETQSSNQNRRCSAVQLRIRNRRSEQASRPHSWHSTKLSEGHLDLDQGMVDSVSSSWHQSYPSSASTTDLSGGFDPAGGYLRKSPDQYSSRGSMESLDPTQSSHHHPAVQQQHPLGHRSHSGSHPAYSSCQQLSSARSSNSIDHLHSKRDSAYSSFSTSSSIPEYLASAPSFSPERSYSLETVPQRGGGSAEMLQADIRYVRTVYDAQHGLSQEHELNLSRRSGPGRDPQGSVGGVCYRGANGSNASSGGGGVPASNRHSVGPIWGQAASHNSYESLKGAPAPPRRSDSYAAIRNHERPNSWSSLDHGRSLRSLQKGSWHHSSGQLAPAKGSYGAEGQLHTVMEKSPESSPTIKPRQGGGFSQPPSPTEPLPSPPPSRLILPASVYPVPQPEPQYAQIPSSGPGPSGVYVALTKESGRQQGVRSEGVRDEPASAAENGHQSITSSAYSRSSYSGPSTSQLRSRVPEADSWHQQPESDSDAQRPYAKPTGGGSEGPTRPQKPSRNYGPLSQNFQESLLSQEDQQEQNHELRISPVHSVPDLRTLPCQERSDSRDKTRPRDQSGVHSEPSESSRVAQGQVPPTAGPGSAASQHQHWKHRDSDFEHPLTRLEIALAEVQRCASPNSHGSNGTNSPARSLSVLEKISHFERRKEGGKQRSHSSNSYSKALHIGMTEKGRSSPCGAEDIRNMLERSTKGTKTHRTMSYRGASNEFMRNRTPADPLSALQRSRSSFQLDGSKEGEVNKNSHWQQELQEVPDPLQDTSSSRSCKDSVRATQCTSSRQRDLSSSSGPQPFPVPARYHSLEKKGPKTKPKPQSIAITHHPQVTSPHTPKERHVVSPDNGAQSPPPLPSVPPVGPPPLTRICGRKRLTADKKKRSYSEPENMNEVGVSDPETAALFRRGGETSVADRRKMFELAASHVGTGAVSRSDLRQVRQDALMEYVERKRGVRREEGGHRSGPRPRSAFFQPEQGFHTDAYSLSSSSSLLSVQDIGQDQGILSEESSLCSTLTLGSDLRSLQSNLFYPGRVTTPRPPAQPIPGSHSSSSLDLNTQIIQDLKPEEGINNYSRSSRKDLHRGQERQNAEPQQKPGLSPKLNEALQRAGSGRRSGRSASAEDLLERLEKQHSPKHARSRSSPTTEKPDQNLFSGDVKMFGVSFSESGRCALAADRPVNIHASESLNPPQSSQHRDSDLQPAASSPDVSHPPVSRRERQRNAERVKAYSTSTLAASVGLPCPFSPAERQQEGGAAEWRAAERLSQANLDSISFPEVQPTSDGERGKNAAGGNGDRPTRHSLSDGRMLDEASRDGHRGRALSLDLIGSTAENGKPVSPVTSAPPPYTSGSPTPSHQVAHPHLSSLRISESSLLGYFEQQELQTSTGNLQGEFDEVFLQNPSPPPPPPPPLTPPFRDMDIMEDFPPPPPPPAEMEPEYQPLQSSDPETVNISEPARRSSAQSPPPSKPQPSSSVGTSTDAEDVFVFEYDPLPKREKTAEELRVEALARQLVLQERSLAPLLDTWGGESTMKLMEEIFSNSSPTAGAQEEQKGGSSRSERIQPDIFDADHRGETDVDEEMDLNTRKVELCEALQINLEALQREKKALCEEQRGHRALGANVEALIQEQLKTNEKEKYSIYIGDLERIVNLLLSLCSRLSRVDSALLSLDRDELMTEDAAEERDSLHHKRSLLLRQTEDARELKENLDRRQRVVNAILSGYLTETQLQDYRRFVSAKPSLLIRQRHLDDLIRRREEQLSRLTESLPAELTEAGGRTPSSALCPSTPSPAHSVRSTAVTSL</sequence>
<keyword evidence="3" id="KW-0217">Developmental protein</keyword>
<evidence type="ECO:0000259" key="13">
    <source>
        <dbReference type="PROSITE" id="PS51306"/>
    </source>
</evidence>
<feature type="compositionally biased region" description="Polar residues" evidence="11">
    <location>
        <begin position="312"/>
        <end position="324"/>
    </location>
</feature>
<accession>A0A3Q2FM70</accession>
<feature type="region of interest" description="Disordered" evidence="11">
    <location>
        <begin position="1314"/>
        <end position="1493"/>
    </location>
</feature>
<feature type="compositionally biased region" description="Polar residues" evidence="11">
    <location>
        <begin position="455"/>
        <end position="467"/>
    </location>
</feature>
<evidence type="ECO:0000256" key="1">
    <source>
        <dbReference type="ARBA" id="ARBA00004245"/>
    </source>
</evidence>
<dbReference type="GO" id="GO:0005912">
    <property type="term" value="C:adherens junction"/>
    <property type="evidence" value="ECO:0007669"/>
    <property type="project" value="TreeGrafter"/>
</dbReference>
<feature type="compositionally biased region" description="Low complexity" evidence="11">
    <location>
        <begin position="583"/>
        <end position="600"/>
    </location>
</feature>
<dbReference type="OrthoDB" id="10063560at2759"/>
<dbReference type="InterPro" id="IPR014800">
    <property type="entry name" value="ASD1_dom"/>
</dbReference>
<feature type="compositionally biased region" description="Polar residues" evidence="11">
    <location>
        <begin position="143"/>
        <end position="153"/>
    </location>
</feature>
<dbReference type="STRING" id="28743.ENSCVAP00000006130"/>
<feature type="compositionally biased region" description="Basic and acidic residues" evidence="11">
    <location>
        <begin position="1427"/>
        <end position="1448"/>
    </location>
</feature>
<dbReference type="KEGG" id="cvg:107095581"/>
<dbReference type="PANTHER" id="PTHR15012">
    <property type="entry name" value="APICAL PROTEIN/SHROOM-RELATED"/>
    <property type="match status" value="1"/>
</dbReference>
<dbReference type="PROSITE" id="PS50106">
    <property type="entry name" value="PDZ"/>
    <property type="match status" value="1"/>
</dbReference>
<dbReference type="Pfam" id="PF08688">
    <property type="entry name" value="ASD1"/>
    <property type="match status" value="1"/>
</dbReference>
<feature type="domain" description="ASD2" evidence="14">
    <location>
        <begin position="1614"/>
        <end position="1894"/>
    </location>
</feature>
<keyword evidence="8" id="KW-0206">Cytoskeleton</keyword>
<dbReference type="InterPro" id="IPR027685">
    <property type="entry name" value="Shroom_fam"/>
</dbReference>
<feature type="region of interest" description="Disordered" evidence="11">
    <location>
        <begin position="1088"/>
        <end position="1107"/>
    </location>
</feature>
<dbReference type="InterPro" id="IPR036034">
    <property type="entry name" value="PDZ_sf"/>
</dbReference>
<keyword evidence="10" id="KW-0175">Coiled coil</keyword>
<dbReference type="GO" id="GO:0005874">
    <property type="term" value="C:microtubule"/>
    <property type="evidence" value="ECO:0007669"/>
    <property type="project" value="UniProtKB-KW"/>
</dbReference>
<dbReference type="OMA" id="PFCKERS"/>
<reference evidence="15" key="2">
    <citation type="submission" date="2025-09" db="UniProtKB">
        <authorList>
            <consortium name="Ensembl"/>
        </authorList>
    </citation>
    <scope>IDENTIFICATION</scope>
</reference>
<feature type="compositionally biased region" description="Polar residues" evidence="11">
    <location>
        <begin position="865"/>
        <end position="874"/>
    </location>
</feature>
<feature type="compositionally biased region" description="Polar residues" evidence="11">
    <location>
        <begin position="228"/>
        <end position="244"/>
    </location>
</feature>
<feature type="region of interest" description="Disordered" evidence="11">
    <location>
        <begin position="131"/>
        <end position="182"/>
    </location>
</feature>
<comment type="similarity">
    <text evidence="2">Belongs to the shroom family.</text>
</comment>
<feature type="compositionally biased region" description="Pro residues" evidence="11">
    <location>
        <begin position="506"/>
        <end position="519"/>
    </location>
</feature>
<evidence type="ECO:0000256" key="3">
    <source>
        <dbReference type="ARBA" id="ARBA00022473"/>
    </source>
</evidence>
<feature type="coiled-coil region" evidence="10">
    <location>
        <begin position="1712"/>
        <end position="1739"/>
    </location>
</feature>
<dbReference type="InterPro" id="IPR014799">
    <property type="entry name" value="ASD2_dom"/>
</dbReference>
<name>A0A3Q2FM70_CYPVA</name>
<dbReference type="SMART" id="SM00228">
    <property type="entry name" value="PDZ"/>
    <property type="match status" value="1"/>
</dbReference>
<feature type="domain" description="ASD1" evidence="13">
    <location>
        <begin position="907"/>
        <end position="1028"/>
    </location>
</feature>
<evidence type="ECO:0000256" key="6">
    <source>
        <dbReference type="ARBA" id="ARBA00022701"/>
    </source>
</evidence>
<dbReference type="GO" id="GO:0016324">
    <property type="term" value="C:apical plasma membrane"/>
    <property type="evidence" value="ECO:0007669"/>
    <property type="project" value="TreeGrafter"/>
</dbReference>
<feature type="compositionally biased region" description="Basic and acidic residues" evidence="11">
    <location>
        <begin position="689"/>
        <end position="711"/>
    </location>
</feature>
<dbReference type="SUPFAM" id="SSF50156">
    <property type="entry name" value="PDZ domain-like"/>
    <property type="match status" value="1"/>
</dbReference>
<feature type="region of interest" description="Disordered" evidence="11">
    <location>
        <begin position="387"/>
        <end position="406"/>
    </location>
</feature>
<dbReference type="Pfam" id="PF00595">
    <property type="entry name" value="PDZ"/>
    <property type="match status" value="1"/>
</dbReference>
<evidence type="ECO:0000256" key="9">
    <source>
        <dbReference type="PROSITE-ProRule" id="PRU00637"/>
    </source>
</evidence>
<evidence type="ECO:0000256" key="11">
    <source>
        <dbReference type="SAM" id="MobiDB-lite"/>
    </source>
</evidence>
<dbReference type="GO" id="GO:0007015">
    <property type="term" value="P:actin filament organization"/>
    <property type="evidence" value="ECO:0007669"/>
    <property type="project" value="TreeGrafter"/>
</dbReference>
<dbReference type="InterPro" id="IPR001478">
    <property type="entry name" value="PDZ"/>
</dbReference>
<feature type="region of interest" description="Disordered" evidence="11">
    <location>
        <begin position="196"/>
        <end position="288"/>
    </location>
</feature>
<dbReference type="PROSITE" id="PS51306">
    <property type="entry name" value="ASD1"/>
    <property type="match status" value="1"/>
</dbReference>
<feature type="compositionally biased region" description="Low complexity" evidence="11">
    <location>
        <begin position="1240"/>
        <end position="1253"/>
    </location>
</feature>
<dbReference type="FunFam" id="2.30.42.10:FF:000100">
    <property type="entry name" value="Shroom family member 2"/>
    <property type="match status" value="1"/>
</dbReference>
<feature type="compositionally biased region" description="Pro residues" evidence="11">
    <location>
        <begin position="1531"/>
        <end position="1543"/>
    </location>
</feature>
<dbReference type="GeneTree" id="ENSGT00940000157778"/>
<dbReference type="GO" id="GO:0051015">
    <property type="term" value="F:actin filament binding"/>
    <property type="evidence" value="ECO:0007669"/>
    <property type="project" value="InterPro"/>
</dbReference>
<feature type="compositionally biased region" description="Basic and acidic residues" evidence="11">
    <location>
        <begin position="824"/>
        <end position="834"/>
    </location>
</feature>
<keyword evidence="6" id="KW-0493">Microtubule</keyword>
<organism evidence="15 16">
    <name type="scientific">Cyprinodon variegatus</name>
    <name type="common">Sheepshead minnow</name>
    <dbReference type="NCBI Taxonomy" id="28743"/>
    <lineage>
        <taxon>Eukaryota</taxon>
        <taxon>Metazoa</taxon>
        <taxon>Chordata</taxon>
        <taxon>Craniata</taxon>
        <taxon>Vertebrata</taxon>
        <taxon>Euteleostomi</taxon>
        <taxon>Actinopterygii</taxon>
        <taxon>Neopterygii</taxon>
        <taxon>Teleostei</taxon>
        <taxon>Neoteleostei</taxon>
        <taxon>Acanthomorphata</taxon>
        <taxon>Ovalentaria</taxon>
        <taxon>Atherinomorphae</taxon>
        <taxon>Cyprinodontiformes</taxon>
        <taxon>Cyprinodontidae</taxon>
        <taxon>Cyprinodon</taxon>
    </lineage>
</organism>
<evidence type="ECO:0000259" key="14">
    <source>
        <dbReference type="PROSITE" id="PS51307"/>
    </source>
</evidence>
<evidence type="ECO:0000256" key="7">
    <source>
        <dbReference type="ARBA" id="ARBA00023203"/>
    </source>
</evidence>
<feature type="compositionally biased region" description="Pro residues" evidence="11">
    <location>
        <begin position="1554"/>
        <end position="1563"/>
    </location>
</feature>
<feature type="compositionally biased region" description="Basic residues" evidence="11">
    <location>
        <begin position="1004"/>
        <end position="1016"/>
    </location>
</feature>
<keyword evidence="16" id="KW-1185">Reference proteome</keyword>
<dbReference type="CTD" id="57619"/>
<feature type="compositionally biased region" description="Polar residues" evidence="11">
    <location>
        <begin position="196"/>
        <end position="212"/>
    </location>
</feature>
<feature type="domain" description="PDZ" evidence="12">
    <location>
        <begin position="19"/>
        <end position="104"/>
    </location>
</feature>
<feature type="compositionally biased region" description="Basic and acidic residues" evidence="11">
    <location>
        <begin position="739"/>
        <end position="748"/>
    </location>
</feature>
<dbReference type="Pfam" id="PF08687">
    <property type="entry name" value="ASD2"/>
    <property type="match status" value="1"/>
</dbReference>
<dbReference type="GeneID" id="107095581"/>
<feature type="compositionally biased region" description="Basic and acidic residues" evidence="11">
    <location>
        <begin position="1678"/>
        <end position="1692"/>
    </location>
</feature>
<feature type="compositionally biased region" description="Pro residues" evidence="11">
    <location>
        <begin position="985"/>
        <end position="1000"/>
    </location>
</feature>
<feature type="region of interest" description="Disordered" evidence="11">
    <location>
        <begin position="1668"/>
        <end position="1692"/>
    </location>
</feature>
<dbReference type="CDD" id="cd06750">
    <property type="entry name" value="PDZ_shroom2_3_4-like"/>
    <property type="match status" value="1"/>
</dbReference>
<evidence type="ECO:0000259" key="12">
    <source>
        <dbReference type="PROSITE" id="PS50106"/>
    </source>
</evidence>
<evidence type="ECO:0000256" key="4">
    <source>
        <dbReference type="ARBA" id="ARBA00022490"/>
    </source>
</evidence>
<feature type="region of interest" description="Disordered" evidence="11">
    <location>
        <begin position="1163"/>
        <end position="1285"/>
    </location>
</feature>
<proteinExistence type="inferred from homology"/>
<feature type="compositionally biased region" description="Basic and acidic residues" evidence="11">
    <location>
        <begin position="1346"/>
        <end position="1358"/>
    </location>
</feature>
<dbReference type="RefSeq" id="XP_015247217.1">
    <property type="nucleotide sequence ID" value="XM_015391731.1"/>
</dbReference>
<feature type="compositionally biased region" description="Basic and acidic residues" evidence="11">
    <location>
        <begin position="1209"/>
        <end position="1221"/>
    </location>
</feature>
<protein>
    <submittedName>
        <fullName evidence="15">Protein Shroom3-like</fullName>
    </submittedName>
</protein>
<keyword evidence="7 9" id="KW-0009">Actin-binding</keyword>
<dbReference type="PANTHER" id="PTHR15012:SF33">
    <property type="entry name" value="PROTEIN SHROOM3"/>
    <property type="match status" value="1"/>
</dbReference>
<feature type="compositionally biased region" description="Polar residues" evidence="11">
    <location>
        <begin position="761"/>
        <end position="776"/>
    </location>
</feature>
<dbReference type="Gene3D" id="6.10.250.3120">
    <property type="match status" value="1"/>
</dbReference>
<dbReference type="Ensembl" id="ENSCVAT00000005513.1">
    <property type="protein sequence ID" value="ENSCVAP00000006130.1"/>
    <property type="gene ID" value="ENSCVAG00000000208.1"/>
</dbReference>
<comment type="subcellular location">
    <subcellularLocation>
        <location evidence="1">Cytoplasm</location>
        <location evidence="1">Cytoskeleton</location>
    </subcellularLocation>
</comment>
<dbReference type="GO" id="GO:0043296">
    <property type="term" value="C:apical junction complex"/>
    <property type="evidence" value="ECO:0007669"/>
    <property type="project" value="TreeGrafter"/>
</dbReference>
<feature type="compositionally biased region" description="Basic and acidic residues" evidence="11">
    <location>
        <begin position="783"/>
        <end position="795"/>
    </location>
</feature>
<feature type="compositionally biased region" description="Polar residues" evidence="11">
    <location>
        <begin position="1904"/>
        <end position="1928"/>
    </location>
</feature>
<evidence type="ECO:0000313" key="15">
    <source>
        <dbReference type="Ensembl" id="ENSCVAP00000006130.1"/>
    </source>
</evidence>
<feature type="compositionally biased region" description="Polar residues" evidence="11">
    <location>
        <begin position="641"/>
        <end position="654"/>
    </location>
</feature>
<reference evidence="15" key="1">
    <citation type="submission" date="2025-08" db="UniProtKB">
        <authorList>
            <consortium name="Ensembl"/>
        </authorList>
    </citation>
    <scope>IDENTIFICATION</scope>
</reference>
<keyword evidence="4" id="KW-0963">Cytoplasm</keyword>
<feature type="region of interest" description="Disordered" evidence="11">
    <location>
        <begin position="310"/>
        <end position="331"/>
    </location>
</feature>
<evidence type="ECO:0000256" key="2">
    <source>
        <dbReference type="ARBA" id="ARBA00006469"/>
    </source>
</evidence>
<evidence type="ECO:0000256" key="8">
    <source>
        <dbReference type="ARBA" id="ARBA00023212"/>
    </source>
</evidence>
<feature type="region of interest" description="Disordered" evidence="11">
    <location>
        <begin position="354"/>
        <end position="382"/>
    </location>
</feature>
<feature type="compositionally biased region" description="Polar residues" evidence="11">
    <location>
        <begin position="1180"/>
        <end position="1193"/>
    </location>
</feature>
<evidence type="ECO:0000256" key="10">
    <source>
        <dbReference type="SAM" id="Coils"/>
    </source>
</evidence>
<dbReference type="Proteomes" id="UP000265020">
    <property type="component" value="Unassembled WGS sequence"/>
</dbReference>
<feature type="compositionally biased region" description="Polar residues" evidence="11">
    <location>
        <begin position="1314"/>
        <end position="1324"/>
    </location>
</feature>
<feature type="region of interest" description="Disordered" evidence="11">
    <location>
        <begin position="455"/>
        <end position="1034"/>
    </location>
</feature>
<evidence type="ECO:0000256" key="5">
    <source>
        <dbReference type="ARBA" id="ARBA00022553"/>
    </source>
</evidence>
<evidence type="ECO:0000313" key="16">
    <source>
        <dbReference type="Proteomes" id="UP000265020"/>
    </source>
</evidence>
<feature type="region of interest" description="Disordered" evidence="11">
    <location>
        <begin position="1891"/>
        <end position="1928"/>
    </location>
</feature>
<dbReference type="Gene3D" id="2.30.42.10">
    <property type="match status" value="1"/>
</dbReference>
<feature type="compositionally biased region" description="Polar residues" evidence="11">
    <location>
        <begin position="1570"/>
        <end position="1581"/>
    </location>
</feature>
<dbReference type="PROSITE" id="PS51307">
    <property type="entry name" value="ASD2"/>
    <property type="match status" value="1"/>
</dbReference>
<dbReference type="GO" id="GO:0030864">
    <property type="term" value="C:cortical actin cytoskeleton"/>
    <property type="evidence" value="ECO:0007669"/>
    <property type="project" value="TreeGrafter"/>
</dbReference>
<feature type="compositionally biased region" description="Low complexity" evidence="11">
    <location>
        <begin position="270"/>
        <end position="283"/>
    </location>
</feature>
<feature type="region of interest" description="Disordered" evidence="11">
    <location>
        <begin position="1521"/>
        <end position="1611"/>
    </location>
</feature>
<keyword evidence="5" id="KW-0597">Phosphoprotein</keyword>